<dbReference type="InterPro" id="IPR020422">
    <property type="entry name" value="TYR_PHOSPHATASE_DUAL_dom"/>
</dbReference>
<evidence type="ECO:0000313" key="2">
    <source>
        <dbReference type="EMBL" id="MDR7363470.1"/>
    </source>
</evidence>
<dbReference type="InterPro" id="IPR000340">
    <property type="entry name" value="Dual-sp_phosphatase_cat-dom"/>
</dbReference>
<protein>
    <submittedName>
        <fullName evidence="2">Protein-tyrosine phosphatase</fullName>
    </submittedName>
</protein>
<dbReference type="EMBL" id="JAVDYG010000001">
    <property type="protein sequence ID" value="MDR7363470.1"/>
    <property type="molecule type" value="Genomic_DNA"/>
</dbReference>
<name>A0ABU2BYI6_9ACTN</name>
<evidence type="ECO:0000313" key="3">
    <source>
        <dbReference type="Proteomes" id="UP001183648"/>
    </source>
</evidence>
<reference evidence="2 3" key="1">
    <citation type="submission" date="2023-07" db="EMBL/GenBank/DDBJ databases">
        <title>Sequencing the genomes of 1000 actinobacteria strains.</title>
        <authorList>
            <person name="Klenk H.-P."/>
        </authorList>
    </citation>
    <scope>NUCLEOTIDE SEQUENCE [LARGE SCALE GENOMIC DNA]</scope>
    <source>
        <strain evidence="2 3">DSM 19426</strain>
    </source>
</reference>
<proteinExistence type="predicted"/>
<dbReference type="CDD" id="cd14498">
    <property type="entry name" value="DSP"/>
    <property type="match status" value="1"/>
</dbReference>
<dbReference type="PROSITE" id="PS50056">
    <property type="entry name" value="TYR_PHOSPHATASE_2"/>
    <property type="match status" value="1"/>
</dbReference>
<dbReference type="Proteomes" id="UP001183648">
    <property type="component" value="Unassembled WGS sequence"/>
</dbReference>
<sequence>MPDPRQPRIADAVFVTDRLLVGGDLDARDDDLAGRQLAELVELGVTHVVDVRVEWDDLDYVAERAPAITYLHHGMDDAGQQVPLEWFDEGVAWIRSALEEGGTVLAHCHMGINRGPSLGYAVMLTLGWDPVEALDAIRRARPQAYVAYAEQALRWHHIRTGGTVDQHAADQARLKEWRRSHALDLETVIRLKREQGEGGP</sequence>
<evidence type="ECO:0000259" key="1">
    <source>
        <dbReference type="PROSITE" id="PS50056"/>
    </source>
</evidence>
<dbReference type="RefSeq" id="WP_310303916.1">
    <property type="nucleotide sequence ID" value="NZ_BAAAPS010000003.1"/>
</dbReference>
<dbReference type="InterPro" id="IPR029021">
    <property type="entry name" value="Prot-tyrosine_phosphatase-like"/>
</dbReference>
<comment type="caution">
    <text evidence="2">The sequence shown here is derived from an EMBL/GenBank/DDBJ whole genome shotgun (WGS) entry which is preliminary data.</text>
</comment>
<dbReference type="Pfam" id="PF00782">
    <property type="entry name" value="DSPc"/>
    <property type="match status" value="1"/>
</dbReference>
<organism evidence="2 3">
    <name type="scientific">Nocardioides marmoribigeumensis</name>
    <dbReference type="NCBI Taxonomy" id="433649"/>
    <lineage>
        <taxon>Bacteria</taxon>
        <taxon>Bacillati</taxon>
        <taxon>Actinomycetota</taxon>
        <taxon>Actinomycetes</taxon>
        <taxon>Propionibacteriales</taxon>
        <taxon>Nocardioidaceae</taxon>
        <taxon>Nocardioides</taxon>
    </lineage>
</organism>
<dbReference type="InterPro" id="IPR000387">
    <property type="entry name" value="Tyr_Pase_dom"/>
</dbReference>
<dbReference type="SMART" id="SM00195">
    <property type="entry name" value="DSPc"/>
    <property type="match status" value="1"/>
</dbReference>
<dbReference type="Gene3D" id="3.90.190.10">
    <property type="entry name" value="Protein tyrosine phosphatase superfamily"/>
    <property type="match status" value="1"/>
</dbReference>
<dbReference type="SUPFAM" id="SSF52799">
    <property type="entry name" value="(Phosphotyrosine protein) phosphatases II"/>
    <property type="match status" value="1"/>
</dbReference>
<keyword evidence="3" id="KW-1185">Reference proteome</keyword>
<accession>A0ABU2BYI6</accession>
<gene>
    <name evidence="2" type="ORF">J2S63_003023</name>
</gene>
<feature type="domain" description="Tyrosine specific protein phosphatases" evidence="1">
    <location>
        <begin position="85"/>
        <end position="152"/>
    </location>
</feature>